<reference evidence="3 5" key="1">
    <citation type="journal article" date="2016" name="Genome Announc.">
        <title>Complete Genome Sequences of Aerococcus christensenii CCUG 28831T, Aerococcus sanguinicola CCUG 43001T, Aerococcus urinae CCUG 36881T, Aerococcus urinaeequi CCUG 28094T, Aerococcus urinaehominis CCUG 42038 BT, and Aerococcus viridans CCUG 4311T.</title>
        <authorList>
            <person name="Carkaci D."/>
            <person name="Dargis R."/>
            <person name="Nielsen X.C."/>
            <person name="Skovgaard O."/>
            <person name="Fuursted K."/>
            <person name="Christensen J.J."/>
        </authorList>
    </citation>
    <scope>NUCLEOTIDE SEQUENCE [LARGE SCALE GENOMIC DNA]</scope>
    <source>
        <strain evidence="3 5">CCUG43001</strain>
    </source>
</reference>
<dbReference type="CDD" id="cd03440">
    <property type="entry name" value="hot_dog"/>
    <property type="match status" value="1"/>
</dbReference>
<dbReference type="EMBL" id="CP014160">
    <property type="protein sequence ID" value="AMB93875.1"/>
    <property type="molecule type" value="Genomic_DNA"/>
</dbReference>
<protein>
    <recommendedName>
        <fullName evidence="2">Fluoroacetyl-CoA-specific thioesterase-like domain-containing protein</fullName>
    </recommendedName>
</protein>
<evidence type="ECO:0000313" key="3">
    <source>
        <dbReference type="EMBL" id="AMB93875.1"/>
    </source>
</evidence>
<dbReference type="PANTHER" id="PTHR36934">
    <property type="entry name" value="BLR0278 PROTEIN"/>
    <property type="match status" value="1"/>
</dbReference>
<dbReference type="OrthoDB" id="6902891at2"/>
<evidence type="ECO:0000259" key="2">
    <source>
        <dbReference type="Pfam" id="PF22636"/>
    </source>
</evidence>
<dbReference type="EMBL" id="PKGY01000004">
    <property type="protein sequence ID" value="PKZ21175.1"/>
    <property type="molecule type" value="Genomic_DNA"/>
</dbReference>
<dbReference type="PANTHER" id="PTHR36934:SF1">
    <property type="entry name" value="THIOESTERASE DOMAIN-CONTAINING PROTEIN"/>
    <property type="match status" value="1"/>
</dbReference>
<reference evidence="4 6" key="3">
    <citation type="submission" date="2017-12" db="EMBL/GenBank/DDBJ databases">
        <title>Phylogenetic diversity of female urinary microbiome.</title>
        <authorList>
            <person name="Thomas-White K."/>
            <person name="Wolfe A.J."/>
        </authorList>
    </citation>
    <scope>NUCLEOTIDE SEQUENCE [LARGE SCALE GENOMIC DNA]</scope>
    <source>
        <strain evidence="4 6">UMB0139</strain>
    </source>
</reference>
<feature type="binding site" evidence="1">
    <location>
        <position position="105"/>
    </location>
    <ligand>
        <name>substrate</name>
    </ligand>
</feature>
<name>A0A0X8FAN4_9LACT</name>
<gene>
    <name evidence="3" type="ORF">AWM72_03440</name>
    <name evidence="4" type="ORF">CYJ28_08290</name>
</gene>
<dbReference type="PIRSF" id="PIRSF014972">
    <property type="entry name" value="FlK"/>
    <property type="match status" value="1"/>
</dbReference>
<dbReference type="InterPro" id="IPR054485">
    <property type="entry name" value="FlK-like_dom"/>
</dbReference>
<reference evidence="5" key="2">
    <citation type="submission" date="2016-01" db="EMBL/GenBank/DDBJ databases">
        <title>Six Aerococcus type strain genome sequencing and assembly using PacBio and Illumina Hiseq.</title>
        <authorList>
            <person name="Carkaci D."/>
            <person name="Dargis R."/>
            <person name="Nielsen X.C."/>
            <person name="Skovgaard O."/>
            <person name="Fuursted K."/>
            <person name="Christensen J.J."/>
        </authorList>
    </citation>
    <scope>NUCLEOTIDE SEQUENCE [LARGE SCALE GENOMIC DNA]</scope>
    <source>
        <strain evidence="5">CCUG43001</strain>
    </source>
</reference>
<proteinExistence type="predicted"/>
<dbReference type="Pfam" id="PF22636">
    <property type="entry name" value="FlK"/>
    <property type="match status" value="1"/>
</dbReference>
<keyword evidence="5" id="KW-1185">Reference proteome</keyword>
<feature type="domain" description="Fluoroacetyl-CoA-specific thioesterase-like" evidence="2">
    <location>
        <begin position="7"/>
        <end position="111"/>
    </location>
</feature>
<dbReference type="AlphaFoldDB" id="A0A0X8FAN4"/>
<sequence>MKKVFTVRPEQSAKQVGSGELEVLASPVLLAYMENVASEICLSHCQGSETTVGIEVDFKHLAPSAVGSEITIDADIKKIKKNVISLVIQASDQNGQTVGEAKHKRAIVNTEKFMAKLK</sequence>
<evidence type="ECO:0000313" key="6">
    <source>
        <dbReference type="Proteomes" id="UP000234239"/>
    </source>
</evidence>
<evidence type="ECO:0000256" key="1">
    <source>
        <dbReference type="PIRSR" id="PIRSR014972-2"/>
    </source>
</evidence>
<feature type="binding site" evidence="1">
    <location>
        <position position="53"/>
    </location>
    <ligand>
        <name>CoA</name>
        <dbReference type="ChEBI" id="CHEBI:57287"/>
    </ligand>
</feature>
<dbReference type="SUPFAM" id="SSF54637">
    <property type="entry name" value="Thioesterase/thiol ester dehydrase-isomerase"/>
    <property type="match status" value="1"/>
</dbReference>
<dbReference type="KEGG" id="asan:AWM72_03440"/>
<dbReference type="Proteomes" id="UP000069912">
    <property type="component" value="Chromosome"/>
</dbReference>
<dbReference type="InterPro" id="IPR025540">
    <property type="entry name" value="FlK"/>
</dbReference>
<dbReference type="InterPro" id="IPR029069">
    <property type="entry name" value="HotDog_dom_sf"/>
</dbReference>
<evidence type="ECO:0000313" key="5">
    <source>
        <dbReference type="Proteomes" id="UP000069912"/>
    </source>
</evidence>
<dbReference type="Gene3D" id="3.10.129.10">
    <property type="entry name" value="Hotdog Thioesterase"/>
    <property type="match status" value="1"/>
</dbReference>
<dbReference type="Proteomes" id="UP000234239">
    <property type="component" value="Unassembled WGS sequence"/>
</dbReference>
<dbReference type="RefSeq" id="WP_067973186.1">
    <property type="nucleotide sequence ID" value="NZ_CAJHKM010000005.1"/>
</dbReference>
<feature type="binding site" evidence="1">
    <location>
        <position position="53"/>
    </location>
    <ligand>
        <name>substrate</name>
    </ligand>
</feature>
<dbReference type="GeneID" id="92903124"/>
<evidence type="ECO:0000313" key="4">
    <source>
        <dbReference type="EMBL" id="PKZ21175.1"/>
    </source>
</evidence>
<organism evidence="3 5">
    <name type="scientific">Aerococcus sanguinicola</name>
    <dbReference type="NCBI Taxonomy" id="119206"/>
    <lineage>
        <taxon>Bacteria</taxon>
        <taxon>Bacillati</taxon>
        <taxon>Bacillota</taxon>
        <taxon>Bacilli</taxon>
        <taxon>Lactobacillales</taxon>
        <taxon>Aerococcaceae</taxon>
        <taxon>Aerococcus</taxon>
    </lineage>
</organism>
<accession>A0A0X8FAN4</accession>